<evidence type="ECO:0000259" key="1">
    <source>
        <dbReference type="Pfam" id="PF12146"/>
    </source>
</evidence>
<dbReference type="RefSeq" id="WP_073273421.1">
    <property type="nucleotide sequence ID" value="NZ_FRAC01000007.1"/>
</dbReference>
<feature type="domain" description="Serine aminopeptidase S33" evidence="1">
    <location>
        <begin position="13"/>
        <end position="228"/>
    </location>
</feature>
<name>A0A1M6MBU6_9FIRM</name>
<dbReference type="STRING" id="1121322.SAMN02745136_00941"/>
<dbReference type="InterPro" id="IPR029058">
    <property type="entry name" value="AB_hydrolase_fold"/>
</dbReference>
<dbReference type="AlphaFoldDB" id="A0A1M6MBU6"/>
<evidence type="ECO:0000313" key="3">
    <source>
        <dbReference type="Proteomes" id="UP000184386"/>
    </source>
</evidence>
<reference evidence="2 3" key="1">
    <citation type="submission" date="2016-11" db="EMBL/GenBank/DDBJ databases">
        <authorList>
            <person name="Jaros S."/>
            <person name="Januszkiewicz K."/>
            <person name="Wedrychowicz H."/>
        </authorList>
    </citation>
    <scope>NUCLEOTIDE SEQUENCE [LARGE SCALE GENOMIC DNA]</scope>
    <source>
        <strain evidence="2 3">DSM 15929</strain>
    </source>
</reference>
<evidence type="ECO:0000313" key="2">
    <source>
        <dbReference type="EMBL" id="SHJ80924.1"/>
    </source>
</evidence>
<dbReference type="InterPro" id="IPR022742">
    <property type="entry name" value="Hydrolase_4"/>
</dbReference>
<dbReference type="Pfam" id="PF12146">
    <property type="entry name" value="Hydrolase_4"/>
    <property type="match status" value="1"/>
</dbReference>
<dbReference type="EMBL" id="FRAC01000007">
    <property type="protein sequence ID" value="SHJ80924.1"/>
    <property type="molecule type" value="Genomic_DNA"/>
</dbReference>
<proteinExistence type="predicted"/>
<dbReference type="SUPFAM" id="SSF53474">
    <property type="entry name" value="alpha/beta-Hydrolases"/>
    <property type="match status" value="1"/>
</dbReference>
<sequence length="248" mass="27808">MIFKEAGQNNFPTMIFIHGGGLSDWSLIPIVDEFQKKFHVITPIIDGHGEAAAETFTSIPDSAAKLIHFIDTQCNGKVFAIAGLSIGAQIVTEVLSQRNDITQYGIIESALVYPITGIINFTVPSYQIFYGLIRQRWFSKLQAKSLCVPNNMLEIYYNDSMKISKQSLINITLSNGTYHLKESISSTKAKVLIIVGEKEISVMQKSAKRLHKEISGSELYIAPGMRHGEISLKYPQKYMELLEELFKL</sequence>
<protein>
    <submittedName>
        <fullName evidence="2">Pimeloyl-ACP methyl ester carboxylesterase</fullName>
    </submittedName>
</protein>
<organism evidence="2 3">
    <name type="scientific">Anaerocolumna jejuensis DSM 15929</name>
    <dbReference type="NCBI Taxonomy" id="1121322"/>
    <lineage>
        <taxon>Bacteria</taxon>
        <taxon>Bacillati</taxon>
        <taxon>Bacillota</taxon>
        <taxon>Clostridia</taxon>
        <taxon>Lachnospirales</taxon>
        <taxon>Lachnospiraceae</taxon>
        <taxon>Anaerocolumna</taxon>
    </lineage>
</organism>
<dbReference type="OrthoDB" id="1643507at2"/>
<accession>A0A1M6MBU6</accession>
<dbReference type="Proteomes" id="UP000184386">
    <property type="component" value="Unassembled WGS sequence"/>
</dbReference>
<keyword evidence="3" id="KW-1185">Reference proteome</keyword>
<dbReference type="Gene3D" id="3.40.50.1820">
    <property type="entry name" value="alpha/beta hydrolase"/>
    <property type="match status" value="1"/>
</dbReference>
<gene>
    <name evidence="2" type="ORF">SAMN02745136_00941</name>
</gene>